<evidence type="ECO:0000313" key="1">
    <source>
        <dbReference type="EMBL" id="AVR47081.1"/>
    </source>
</evidence>
<proteinExistence type="predicted"/>
<sequence>MPDPEKASDIYIHFLEKGESGLLKFTHFNFENHGEGFENYCKTMDSEMGWDYILKRFKEYCEGIKSNNNHQPYNKRQ</sequence>
<gene>
    <name evidence="1" type="ORF">C7S20_18520</name>
</gene>
<keyword evidence="2" id="KW-1185">Reference proteome</keyword>
<dbReference type="KEGG" id="grs:C7S20_18520"/>
<dbReference type="InterPro" id="IPR023393">
    <property type="entry name" value="START-like_dom_sf"/>
</dbReference>
<organism evidence="1 2">
    <name type="scientific">Christiangramia fulva</name>
    <dbReference type="NCBI Taxonomy" id="2126553"/>
    <lineage>
        <taxon>Bacteria</taxon>
        <taxon>Pseudomonadati</taxon>
        <taxon>Bacteroidota</taxon>
        <taxon>Flavobacteriia</taxon>
        <taxon>Flavobacteriales</taxon>
        <taxon>Flavobacteriaceae</taxon>
        <taxon>Christiangramia</taxon>
    </lineage>
</organism>
<name>A0A2R3Z9Z0_9FLAO</name>
<evidence type="ECO:0000313" key="2">
    <source>
        <dbReference type="Proteomes" id="UP000241507"/>
    </source>
</evidence>
<reference evidence="2" key="1">
    <citation type="submission" date="2018-03" db="EMBL/GenBank/DDBJ databases">
        <title>Gramella fulva sp. nov., isolated from a dry surface of tidal flat.</title>
        <authorList>
            <person name="Hwang S.H."/>
            <person name="Hwang W.M."/>
            <person name="Kang K."/>
            <person name="Ahn T.-Y."/>
        </authorList>
    </citation>
    <scope>NUCLEOTIDE SEQUENCE [LARGE SCALE GENOMIC DNA]</scope>
    <source>
        <strain evidence="2">SH35</strain>
    </source>
</reference>
<dbReference type="AlphaFoldDB" id="A0A2R3Z9Z0"/>
<protein>
    <submittedName>
        <fullName evidence="1">Uncharacterized protein</fullName>
    </submittedName>
</protein>
<accession>A0A2R3Z9Z0</accession>
<dbReference type="EMBL" id="CP028136">
    <property type="protein sequence ID" value="AVR47081.1"/>
    <property type="molecule type" value="Genomic_DNA"/>
</dbReference>
<dbReference type="Gene3D" id="3.30.530.20">
    <property type="match status" value="1"/>
</dbReference>
<dbReference type="Proteomes" id="UP000241507">
    <property type="component" value="Chromosome"/>
</dbReference>